<keyword evidence="3" id="KW-0460">Magnesium</keyword>
<evidence type="ECO:0000256" key="5">
    <source>
        <dbReference type="SAM" id="SignalP"/>
    </source>
</evidence>
<name>A0ABW7VPY4_9NOCA</name>
<evidence type="ECO:0000256" key="1">
    <source>
        <dbReference type="ARBA" id="ARBA00001946"/>
    </source>
</evidence>
<dbReference type="Gene3D" id="3.20.20.60">
    <property type="entry name" value="Phosphoenolpyruvate-binding domains"/>
    <property type="match status" value="1"/>
</dbReference>
<keyword evidence="8" id="KW-1185">Reference proteome</keyword>
<evidence type="ECO:0000256" key="3">
    <source>
        <dbReference type="ARBA" id="ARBA00022842"/>
    </source>
</evidence>
<evidence type="ECO:0000256" key="2">
    <source>
        <dbReference type="ARBA" id="ARBA00022723"/>
    </source>
</evidence>
<comment type="caution">
    <text evidence="7">The sequence shown here is derived from an EMBL/GenBank/DDBJ whole genome shotgun (WGS) entry which is preliminary data.</text>
</comment>
<dbReference type="SUPFAM" id="SSF51621">
    <property type="entry name" value="Phosphoenolpyruvate/pyruvate domain"/>
    <property type="match status" value="1"/>
</dbReference>
<dbReference type="RefSeq" id="WP_397058999.1">
    <property type="nucleotide sequence ID" value="NZ_JBIRYL010000001.1"/>
</dbReference>
<dbReference type="InterPro" id="IPR005000">
    <property type="entry name" value="Aldolase/citrate-lyase_domain"/>
</dbReference>
<feature type="chain" id="PRO_5045734458" evidence="5">
    <location>
        <begin position="30"/>
        <end position="281"/>
    </location>
</feature>
<keyword evidence="7" id="KW-0456">Lyase</keyword>
<dbReference type="InterPro" id="IPR040442">
    <property type="entry name" value="Pyrv_kinase-like_dom_sf"/>
</dbReference>
<evidence type="ECO:0000313" key="8">
    <source>
        <dbReference type="Proteomes" id="UP001611494"/>
    </source>
</evidence>
<dbReference type="GO" id="GO:0016829">
    <property type="term" value="F:lyase activity"/>
    <property type="evidence" value="ECO:0007669"/>
    <property type="project" value="UniProtKB-KW"/>
</dbReference>
<dbReference type="InterPro" id="IPR011206">
    <property type="entry name" value="Citrate_lyase_beta/mcl1/mcl2"/>
</dbReference>
<protein>
    <submittedName>
        <fullName evidence="7">HpcH/HpaI aldolase/citrate lyase family protein</fullName>
    </submittedName>
</protein>
<keyword evidence="2" id="KW-0479">Metal-binding</keyword>
<evidence type="ECO:0000256" key="4">
    <source>
        <dbReference type="SAM" id="MobiDB-lite"/>
    </source>
</evidence>
<dbReference type="EMBL" id="JBIRYL010000001">
    <property type="protein sequence ID" value="MFI2228668.1"/>
    <property type="molecule type" value="Genomic_DNA"/>
</dbReference>
<feature type="signal peptide" evidence="5">
    <location>
        <begin position="1"/>
        <end position="29"/>
    </location>
</feature>
<dbReference type="PANTHER" id="PTHR32308:SF10">
    <property type="entry name" value="CITRATE LYASE SUBUNIT BETA"/>
    <property type="match status" value="1"/>
</dbReference>
<proteinExistence type="predicted"/>
<dbReference type="PANTHER" id="PTHR32308">
    <property type="entry name" value="LYASE BETA SUBUNIT, PUTATIVE (AFU_ORTHOLOGUE AFUA_4G13030)-RELATED"/>
    <property type="match status" value="1"/>
</dbReference>
<keyword evidence="5" id="KW-0732">Signal</keyword>
<dbReference type="Pfam" id="PF03328">
    <property type="entry name" value="HpcH_HpaI"/>
    <property type="match status" value="1"/>
</dbReference>
<sequence length="281" mass="30013">MRLSPRSTISPGLARSWLLVAASTTTALAEAVASDADAVVIDLEDGVAEHRKEHARRLTREWLDTSPPVWIRVNDVSTPHWRADLDALAGAPNLAGVMLAKTEHPDQVEETAARLGGTPVVALIESALGLEEARPIARCTATVRLAFGSGDYRKDTGAADTALALAYPRSRLVVASRAERIPPPIDGPTHSATDDGLRSGTADGAATGMTGKLCLHTAHTGIVNAALSPTDAELRWAEEVIERLGADGTNVQYGSERPVLERALRIRTRRQSFASVDRRAR</sequence>
<feature type="domain" description="HpcH/HpaI aldolase/citrate lyase" evidence="6">
    <location>
        <begin position="15"/>
        <end position="216"/>
    </location>
</feature>
<evidence type="ECO:0000259" key="6">
    <source>
        <dbReference type="Pfam" id="PF03328"/>
    </source>
</evidence>
<feature type="region of interest" description="Disordered" evidence="4">
    <location>
        <begin position="180"/>
        <end position="203"/>
    </location>
</feature>
<accession>A0ABW7VPY4</accession>
<organism evidence="7 8">
    <name type="scientific">Nocardia testacea</name>
    <dbReference type="NCBI Taxonomy" id="248551"/>
    <lineage>
        <taxon>Bacteria</taxon>
        <taxon>Bacillati</taxon>
        <taxon>Actinomycetota</taxon>
        <taxon>Actinomycetes</taxon>
        <taxon>Mycobacteriales</taxon>
        <taxon>Nocardiaceae</taxon>
        <taxon>Nocardia</taxon>
    </lineage>
</organism>
<dbReference type="Proteomes" id="UP001611494">
    <property type="component" value="Unassembled WGS sequence"/>
</dbReference>
<gene>
    <name evidence="7" type="ORF">ACH49Z_02300</name>
</gene>
<comment type="cofactor">
    <cofactor evidence="1">
        <name>Mg(2+)</name>
        <dbReference type="ChEBI" id="CHEBI:18420"/>
    </cofactor>
</comment>
<dbReference type="InterPro" id="IPR015813">
    <property type="entry name" value="Pyrv/PenolPyrv_kinase-like_dom"/>
</dbReference>
<reference evidence="7 8" key="1">
    <citation type="submission" date="2024-10" db="EMBL/GenBank/DDBJ databases">
        <title>The Natural Products Discovery Center: Release of the First 8490 Sequenced Strains for Exploring Actinobacteria Biosynthetic Diversity.</title>
        <authorList>
            <person name="Kalkreuter E."/>
            <person name="Kautsar S.A."/>
            <person name="Yang D."/>
            <person name="Bader C.D."/>
            <person name="Teijaro C.N."/>
            <person name="Fluegel L."/>
            <person name="Davis C.M."/>
            <person name="Simpson J.R."/>
            <person name="Lauterbach L."/>
            <person name="Steele A.D."/>
            <person name="Gui C."/>
            <person name="Meng S."/>
            <person name="Li G."/>
            <person name="Viehrig K."/>
            <person name="Ye F."/>
            <person name="Su P."/>
            <person name="Kiefer A.F."/>
            <person name="Nichols A."/>
            <person name="Cepeda A.J."/>
            <person name="Yan W."/>
            <person name="Fan B."/>
            <person name="Jiang Y."/>
            <person name="Adhikari A."/>
            <person name="Zheng C.-J."/>
            <person name="Schuster L."/>
            <person name="Cowan T.M."/>
            <person name="Smanski M.J."/>
            <person name="Chevrette M.G."/>
            <person name="De Carvalho L.P.S."/>
            <person name="Shen B."/>
        </authorList>
    </citation>
    <scope>NUCLEOTIDE SEQUENCE [LARGE SCALE GENOMIC DNA]</scope>
    <source>
        <strain evidence="7 8">NPDC019377</strain>
    </source>
</reference>
<evidence type="ECO:0000313" key="7">
    <source>
        <dbReference type="EMBL" id="MFI2228668.1"/>
    </source>
</evidence>
<dbReference type="PIRSF" id="PIRSF015582">
    <property type="entry name" value="Cit_lyase_B"/>
    <property type="match status" value="1"/>
</dbReference>